<dbReference type="PANTHER" id="PTHR43201">
    <property type="entry name" value="ACYL-COA SYNTHETASE"/>
    <property type="match status" value="1"/>
</dbReference>
<organism evidence="2 3">
    <name type="scientific">Septoria linicola</name>
    <dbReference type="NCBI Taxonomy" id="215465"/>
    <lineage>
        <taxon>Eukaryota</taxon>
        <taxon>Fungi</taxon>
        <taxon>Dikarya</taxon>
        <taxon>Ascomycota</taxon>
        <taxon>Pezizomycotina</taxon>
        <taxon>Dothideomycetes</taxon>
        <taxon>Dothideomycetidae</taxon>
        <taxon>Mycosphaerellales</taxon>
        <taxon>Mycosphaerellaceae</taxon>
        <taxon>Septoria</taxon>
    </lineage>
</organism>
<dbReference type="Gene3D" id="3.40.50.12780">
    <property type="entry name" value="N-terminal domain of ligase-like"/>
    <property type="match status" value="1"/>
</dbReference>
<accession>A0A9Q9EMY3</accession>
<dbReference type="OrthoDB" id="10253869at2759"/>
<gene>
    <name evidence="2" type="ORF">Slin15195_G098390</name>
</gene>
<feature type="domain" description="AMP-dependent synthetase/ligase" evidence="1">
    <location>
        <begin position="41"/>
        <end position="423"/>
    </location>
</feature>
<dbReference type="GO" id="GO:0031956">
    <property type="term" value="F:medium-chain fatty acid-CoA ligase activity"/>
    <property type="evidence" value="ECO:0007669"/>
    <property type="project" value="TreeGrafter"/>
</dbReference>
<proteinExistence type="predicted"/>
<dbReference type="Pfam" id="PF00501">
    <property type="entry name" value="AMP-binding"/>
    <property type="match status" value="1"/>
</dbReference>
<keyword evidence="3" id="KW-1185">Reference proteome</keyword>
<dbReference type="Proteomes" id="UP001056384">
    <property type="component" value="Chromosome 8"/>
</dbReference>
<evidence type="ECO:0000313" key="3">
    <source>
        <dbReference type="Proteomes" id="UP001056384"/>
    </source>
</evidence>
<sequence length="573" mass="62551">MPLSEYHNASSFEPKHMWSIFEAQASQSAHLPAIIQLGKGSEDKDAVGTPESTSLTYADLCDAAVQMASEFQSRDVQRGDRIAVILPNRIEFLIILWATFRLGAILVPISPDLLDAPDELKHILGISEPKIIITNKEDSAVAAGGLVTDQWITSNNGDSHVRNGIFIFDTIKNEYQSFPPWPEFLENVERAQNDHRHLELSVDDDALLMFTSGSTSLPKGCLHTHRSYATGCQGFATIRHMQQGKSRLVAHRPLFHAFALCYAIAFTISGAAIVLPAFDDASPATTIDAIESAKCTHMAAIPSMMHSIAGYPSLPAQGFESLESIDLGGDLVTPAVVRLCQSELGAKFVSASHGMTETVGLLGHDNHQLDQAPVKADAIAMPVGKPVPSMTARICRPETTEVAERGEEGELHVSGPVLFRKYLGGSGEECYQDEQNRRWLITGDQAVMDEHGIVTVIGRYKDIIIRDGACISPSRIGAAIEKLENVDKAIVVAVEDNISGQLPIAVIDDPTRQVLPDQVTRHVAKLLGKEQEPHRVLSLRSDLEMKTWPQNTAGKPDKKKLQKAVKQFLDAQD</sequence>
<evidence type="ECO:0000259" key="1">
    <source>
        <dbReference type="Pfam" id="PF00501"/>
    </source>
</evidence>
<dbReference type="SUPFAM" id="SSF56801">
    <property type="entry name" value="Acetyl-CoA synthetase-like"/>
    <property type="match status" value="1"/>
</dbReference>
<evidence type="ECO:0000313" key="2">
    <source>
        <dbReference type="EMBL" id="USW56520.1"/>
    </source>
</evidence>
<dbReference type="AlphaFoldDB" id="A0A9Q9EMY3"/>
<dbReference type="InterPro" id="IPR045851">
    <property type="entry name" value="AMP-bd_C_sf"/>
</dbReference>
<dbReference type="InterPro" id="IPR000873">
    <property type="entry name" value="AMP-dep_synth/lig_dom"/>
</dbReference>
<dbReference type="InterPro" id="IPR042099">
    <property type="entry name" value="ANL_N_sf"/>
</dbReference>
<name>A0A9Q9EMY3_9PEZI</name>
<dbReference type="PROSITE" id="PS00455">
    <property type="entry name" value="AMP_BINDING"/>
    <property type="match status" value="1"/>
</dbReference>
<protein>
    <submittedName>
        <fullName evidence="2">AMP-dependent synthetase/ligase, AMP-binding, ANL domain-containing protein</fullName>
    </submittedName>
</protein>
<dbReference type="PANTHER" id="PTHR43201:SF30">
    <property type="entry name" value="AMP-DEPENDENT SYNTHETASE_LIGASE DOMAIN-CONTAINING PROTEIN"/>
    <property type="match status" value="1"/>
</dbReference>
<reference evidence="2" key="1">
    <citation type="submission" date="2022-06" db="EMBL/GenBank/DDBJ databases">
        <title>Complete genome sequences of two strains of the flax pathogen Septoria linicola.</title>
        <authorList>
            <person name="Lapalu N."/>
            <person name="Simon A."/>
            <person name="Demenou B."/>
            <person name="Paumier D."/>
            <person name="Guillot M.-P."/>
            <person name="Gout L."/>
            <person name="Valade R."/>
        </authorList>
    </citation>
    <scope>NUCLEOTIDE SEQUENCE</scope>
    <source>
        <strain evidence="2">SE15195</strain>
    </source>
</reference>
<dbReference type="GO" id="GO:0006631">
    <property type="term" value="P:fatty acid metabolic process"/>
    <property type="evidence" value="ECO:0007669"/>
    <property type="project" value="TreeGrafter"/>
</dbReference>
<dbReference type="InterPro" id="IPR020845">
    <property type="entry name" value="AMP-binding_CS"/>
</dbReference>
<dbReference type="EMBL" id="CP099425">
    <property type="protein sequence ID" value="USW56520.1"/>
    <property type="molecule type" value="Genomic_DNA"/>
</dbReference>
<dbReference type="Gene3D" id="3.30.300.30">
    <property type="match status" value="1"/>
</dbReference>